<dbReference type="InterPro" id="IPR000462">
    <property type="entry name" value="CDP-OH_P_trans"/>
</dbReference>
<evidence type="ECO:0000256" key="4">
    <source>
        <dbReference type="ARBA" id="ARBA00022692"/>
    </source>
</evidence>
<organism evidence="11 12">
    <name type="scientific">Desulfonema limicola</name>
    <dbReference type="NCBI Taxonomy" id="45656"/>
    <lineage>
        <taxon>Bacteria</taxon>
        <taxon>Pseudomonadati</taxon>
        <taxon>Thermodesulfobacteriota</taxon>
        <taxon>Desulfobacteria</taxon>
        <taxon>Desulfobacterales</taxon>
        <taxon>Desulfococcaceae</taxon>
        <taxon>Desulfonema</taxon>
    </lineage>
</organism>
<feature type="transmembrane region" description="Helical" evidence="10">
    <location>
        <begin position="83"/>
        <end position="106"/>
    </location>
</feature>
<dbReference type="InterPro" id="IPR043130">
    <property type="entry name" value="CDP-OH_PTrfase_TM_dom"/>
</dbReference>
<dbReference type="AlphaFoldDB" id="A0A975GIZ5"/>
<evidence type="ECO:0000256" key="8">
    <source>
        <dbReference type="ARBA" id="ARBA00023209"/>
    </source>
</evidence>
<sequence length="495" mass="55900">MPERLFIPKKVTAILVYFRPFLVFSGMLCAIGVMWNRSPVLYTLGVSLLFISMTFDLVDGWFSARFRPHPIMARLADRIMDKIVYSIIFPLAAVGMMWRLIFIAPGHTRIELLHAIFVMLLCIAVLVRDNFASFMRSFAIRQGHEPEPSEFTRLRTIVAAPVGALLYAHAFYIPEGPPSQLYYWISWLGNLPIRGLFFIEIIFLIINFGSIAAYCRKYGTFCLDELCLDDEHLRRKILSVFPNALTVMNAMMGLIAVFFAYQGRIREAYLLLIGATIFDKLDGAVARKLGLTEPLANASASSHHINLGSIMDDLADGVSFCIVPAWIFYITFADVQDPVVQKLAAGPIALMYAVFGIIRLIYFTLDKNPVPGFFKGMPTPAAAMFVTAPLIMFDQAVHEASEWISFWGIFCFSLMILASILMNLYPVRYIHLGRYMSRNPLFARLSLLLLILVVFTPYLGHVAFLYLFIYMLSPIVTWKIAPEVAARESQNISPG</sequence>
<feature type="transmembrane region" description="Helical" evidence="10">
    <location>
        <begin position="152"/>
        <end position="173"/>
    </location>
</feature>
<evidence type="ECO:0000256" key="7">
    <source>
        <dbReference type="ARBA" id="ARBA00023136"/>
    </source>
</evidence>
<dbReference type="Proteomes" id="UP000663720">
    <property type="component" value="Chromosome"/>
</dbReference>
<dbReference type="GO" id="GO:0016020">
    <property type="term" value="C:membrane"/>
    <property type="evidence" value="ECO:0007669"/>
    <property type="project" value="UniProtKB-SubCell"/>
</dbReference>
<evidence type="ECO:0000313" key="12">
    <source>
        <dbReference type="Proteomes" id="UP000663720"/>
    </source>
</evidence>
<evidence type="ECO:0000256" key="6">
    <source>
        <dbReference type="ARBA" id="ARBA00023098"/>
    </source>
</evidence>
<evidence type="ECO:0000256" key="10">
    <source>
        <dbReference type="SAM" id="Phobius"/>
    </source>
</evidence>
<dbReference type="PANTHER" id="PTHR14269">
    <property type="entry name" value="CDP-DIACYLGLYCEROL--GLYCEROL-3-PHOSPHATE 3-PHOSPHATIDYLTRANSFERASE-RELATED"/>
    <property type="match status" value="1"/>
</dbReference>
<gene>
    <name evidence="11" type="ORF">dnl_52750</name>
</gene>
<accession>A0A975GIZ5</accession>
<keyword evidence="7 10" id="KW-0472">Membrane</keyword>
<dbReference type="RefSeq" id="WP_207688764.1">
    <property type="nucleotide sequence ID" value="NZ_CP061799.1"/>
</dbReference>
<keyword evidence="9" id="KW-1208">Phospholipid metabolism</keyword>
<reference evidence="11" key="1">
    <citation type="journal article" date="2021" name="Microb. Physiol.">
        <title>Proteogenomic Insights into the Physiology of Marine, Sulfate-Reducing, Filamentous Desulfonema limicola and Desulfonema magnum.</title>
        <authorList>
            <person name="Schnaars V."/>
            <person name="Wohlbrand L."/>
            <person name="Scheve S."/>
            <person name="Hinrichs C."/>
            <person name="Reinhardt R."/>
            <person name="Rabus R."/>
        </authorList>
    </citation>
    <scope>NUCLEOTIDE SEQUENCE</scope>
    <source>
        <strain evidence="11">5ac10</strain>
    </source>
</reference>
<feature type="transmembrane region" description="Helical" evidence="10">
    <location>
        <begin position="41"/>
        <end position="62"/>
    </location>
</feature>
<name>A0A975GIZ5_9BACT</name>
<feature type="transmembrane region" description="Helical" evidence="10">
    <location>
        <begin position="237"/>
        <end position="261"/>
    </location>
</feature>
<dbReference type="PANTHER" id="PTHR14269:SF61">
    <property type="entry name" value="CDP-DIACYLGLYCEROL--SERINE O-PHOSPHATIDYLTRANSFERASE"/>
    <property type="match status" value="1"/>
</dbReference>
<feature type="transmembrane region" description="Helical" evidence="10">
    <location>
        <begin position="12"/>
        <end position="35"/>
    </location>
</feature>
<dbReference type="InterPro" id="IPR050324">
    <property type="entry name" value="CDP-alcohol_PTase-I"/>
</dbReference>
<dbReference type="EMBL" id="CP061799">
    <property type="protein sequence ID" value="QTA82889.1"/>
    <property type="molecule type" value="Genomic_DNA"/>
</dbReference>
<dbReference type="Gene3D" id="1.20.120.1760">
    <property type="match status" value="2"/>
</dbReference>
<dbReference type="KEGG" id="dli:dnl_52750"/>
<keyword evidence="3" id="KW-0444">Lipid biosynthesis</keyword>
<keyword evidence="12" id="KW-1185">Reference proteome</keyword>
<keyword evidence="5 10" id="KW-1133">Transmembrane helix</keyword>
<evidence type="ECO:0000313" key="11">
    <source>
        <dbReference type="EMBL" id="QTA82889.1"/>
    </source>
</evidence>
<comment type="similarity">
    <text evidence="2">Belongs to the CDP-alcohol phosphatidyltransferase class-I family.</text>
</comment>
<proteinExistence type="inferred from homology"/>
<evidence type="ECO:0000256" key="9">
    <source>
        <dbReference type="ARBA" id="ARBA00023264"/>
    </source>
</evidence>
<evidence type="ECO:0000256" key="1">
    <source>
        <dbReference type="ARBA" id="ARBA00004141"/>
    </source>
</evidence>
<feature type="transmembrane region" description="Helical" evidence="10">
    <location>
        <begin position="344"/>
        <end position="365"/>
    </location>
</feature>
<feature type="transmembrane region" description="Helical" evidence="10">
    <location>
        <begin position="193"/>
        <end position="216"/>
    </location>
</feature>
<keyword evidence="4 10" id="KW-0812">Transmembrane</keyword>
<feature type="transmembrane region" description="Helical" evidence="10">
    <location>
        <begin position="404"/>
        <end position="425"/>
    </location>
</feature>
<comment type="subcellular location">
    <subcellularLocation>
        <location evidence="1">Membrane</location>
        <topology evidence="1">Multi-pass membrane protein</topology>
    </subcellularLocation>
</comment>
<dbReference type="Pfam" id="PF01066">
    <property type="entry name" value="CDP-OH_P_transf"/>
    <property type="match status" value="2"/>
</dbReference>
<dbReference type="GO" id="GO:0016780">
    <property type="term" value="F:phosphotransferase activity, for other substituted phosphate groups"/>
    <property type="evidence" value="ECO:0007669"/>
    <property type="project" value="InterPro"/>
</dbReference>
<feature type="transmembrane region" description="Helical" evidence="10">
    <location>
        <begin position="112"/>
        <end position="131"/>
    </location>
</feature>
<feature type="transmembrane region" description="Helical" evidence="10">
    <location>
        <begin position="445"/>
        <end position="469"/>
    </location>
</feature>
<protein>
    <submittedName>
        <fullName evidence="11">CDP-alcohol phosphatidyltransferase domain-containing protein</fullName>
    </submittedName>
</protein>
<evidence type="ECO:0000256" key="5">
    <source>
        <dbReference type="ARBA" id="ARBA00022989"/>
    </source>
</evidence>
<dbReference type="GO" id="GO:0008654">
    <property type="term" value="P:phospholipid biosynthetic process"/>
    <property type="evidence" value="ECO:0007669"/>
    <property type="project" value="UniProtKB-KW"/>
</dbReference>
<evidence type="ECO:0000256" key="2">
    <source>
        <dbReference type="ARBA" id="ARBA00010441"/>
    </source>
</evidence>
<keyword evidence="6" id="KW-0443">Lipid metabolism</keyword>
<evidence type="ECO:0000256" key="3">
    <source>
        <dbReference type="ARBA" id="ARBA00022516"/>
    </source>
</evidence>
<feature type="transmembrane region" description="Helical" evidence="10">
    <location>
        <begin position="372"/>
        <end position="392"/>
    </location>
</feature>
<keyword evidence="8" id="KW-0594">Phospholipid biosynthesis</keyword>